<dbReference type="Pfam" id="PF11736">
    <property type="entry name" value="DUF3299"/>
    <property type="match status" value="1"/>
</dbReference>
<evidence type="ECO:0000313" key="2">
    <source>
        <dbReference type="Proteomes" id="UP000438106"/>
    </source>
</evidence>
<sequence>MSLPAWAQQAQRIKWADLIPEGVPYGEIIATGEYDGVKDIWIPEFDDNGLQLNTALDGKMITLAGYVIPLDVSSAGTTSFVLVPFLGACIHVPPPPPNQLVFVTTDTPWPSDKLWEAVLVTGHLSANIRRTDVAQVGYDLAATQIEKFER</sequence>
<dbReference type="EMBL" id="WQRF01000003">
    <property type="protein sequence ID" value="MVS99933.1"/>
    <property type="molecule type" value="Genomic_DNA"/>
</dbReference>
<dbReference type="InterPro" id="IPR021727">
    <property type="entry name" value="DUF3299"/>
</dbReference>
<gene>
    <name evidence="1" type="ORF">GO014_12960</name>
</gene>
<dbReference type="Gene3D" id="2.40.50.870">
    <property type="entry name" value="Protein of unknown function (DUF3299)"/>
    <property type="match status" value="1"/>
</dbReference>
<protein>
    <submittedName>
        <fullName evidence="1">DUF3299 domain-containing protein</fullName>
    </submittedName>
</protein>
<keyword evidence="2" id="KW-1185">Reference proteome</keyword>
<dbReference type="AlphaFoldDB" id="A0A7X3FSE4"/>
<name>A0A7X3FSE4_9HYPH</name>
<comment type="caution">
    <text evidence="1">The sequence shown here is derived from an EMBL/GenBank/DDBJ whole genome shotgun (WGS) entry which is preliminary data.</text>
</comment>
<reference evidence="1 2" key="1">
    <citation type="submission" date="2019-12" db="EMBL/GenBank/DDBJ databases">
        <title>Devosia maris sp. nov., isolated from the deep seawater.</title>
        <authorList>
            <person name="Liu Y."/>
        </authorList>
    </citation>
    <scope>NUCLEOTIDE SEQUENCE [LARGE SCALE GENOMIC DNA]</scope>
    <source>
        <strain evidence="1 2">L53-10-65</strain>
    </source>
</reference>
<accession>A0A7X3FSE4</accession>
<proteinExistence type="predicted"/>
<dbReference type="Proteomes" id="UP000438106">
    <property type="component" value="Unassembled WGS sequence"/>
</dbReference>
<evidence type="ECO:0000313" key="1">
    <source>
        <dbReference type="EMBL" id="MVS99933.1"/>
    </source>
</evidence>
<organism evidence="1 2">
    <name type="scientific">Devosia marina</name>
    <dbReference type="NCBI Taxonomy" id="2683198"/>
    <lineage>
        <taxon>Bacteria</taxon>
        <taxon>Pseudomonadati</taxon>
        <taxon>Pseudomonadota</taxon>
        <taxon>Alphaproteobacteria</taxon>
        <taxon>Hyphomicrobiales</taxon>
        <taxon>Devosiaceae</taxon>
        <taxon>Devosia</taxon>
    </lineage>
</organism>